<comment type="caution">
    <text evidence="9">The sequence shown here is derived from an EMBL/GenBank/DDBJ whole genome shotgun (WGS) entry which is preliminary data.</text>
</comment>
<dbReference type="PANTHER" id="PTHR34978:SF3">
    <property type="entry name" value="SLR0241 PROTEIN"/>
    <property type="match status" value="1"/>
</dbReference>
<dbReference type="GO" id="GO:0006508">
    <property type="term" value="P:proteolysis"/>
    <property type="evidence" value="ECO:0007669"/>
    <property type="project" value="UniProtKB-KW"/>
</dbReference>
<feature type="domain" description="Peptidase M48" evidence="8">
    <location>
        <begin position="128"/>
        <end position="183"/>
    </location>
</feature>
<keyword evidence="7" id="KW-0812">Transmembrane</keyword>
<sequence>MIVLLVVPLLVPFAAPLLAGRLAGARHPVAALWSLTLAAVVLAVSTLVALGGLLLPGVLRLPVAAELGELVHPLAVGPEALLYPATLFSAAALAGWVWATWRSLVRQWRLYRRARSAADGRQAAGDLSIVDDVRPDAYALPGRPGRIVVTSGMLRCLTPQEHAALFAHERAHLSGRHHLFLAAAELCARCHPGLRPLRGAIALAAERAADEAAALATGDRRLTARAIGRAALAARMAPDTRPAFLPSATTGPVPQRVSALLRRPAGRRRLVPALAVLLLLCAGISSGTAAAGALVLHRGVEVAQGEWRAGR</sequence>
<feature type="transmembrane region" description="Helical" evidence="7">
    <location>
        <begin position="29"/>
        <end position="50"/>
    </location>
</feature>
<feature type="transmembrane region" description="Helical" evidence="7">
    <location>
        <begin position="270"/>
        <end position="296"/>
    </location>
</feature>
<keyword evidence="3 6" id="KW-0378">Hydrolase</keyword>
<evidence type="ECO:0000256" key="6">
    <source>
        <dbReference type="RuleBase" id="RU003983"/>
    </source>
</evidence>
<proteinExistence type="inferred from homology"/>
<protein>
    <recommendedName>
        <fullName evidence="8">Peptidase M48 domain-containing protein</fullName>
    </recommendedName>
</protein>
<reference evidence="9" key="1">
    <citation type="journal article" date="2014" name="Int. J. Syst. Evol. Microbiol.">
        <title>Complete genome sequence of Corynebacterium casei LMG S-19264T (=DSM 44701T), isolated from a smear-ripened cheese.</title>
        <authorList>
            <consortium name="US DOE Joint Genome Institute (JGI-PGF)"/>
            <person name="Walter F."/>
            <person name="Albersmeier A."/>
            <person name="Kalinowski J."/>
            <person name="Ruckert C."/>
        </authorList>
    </citation>
    <scope>NUCLEOTIDE SEQUENCE</scope>
    <source>
        <strain evidence="9">JCM 5069</strain>
    </source>
</reference>
<dbReference type="Pfam" id="PF01435">
    <property type="entry name" value="Peptidase_M48"/>
    <property type="match status" value="1"/>
</dbReference>
<evidence type="ECO:0000256" key="7">
    <source>
        <dbReference type="SAM" id="Phobius"/>
    </source>
</evidence>
<keyword evidence="1 6" id="KW-0645">Protease</keyword>
<dbReference type="GO" id="GO:0004222">
    <property type="term" value="F:metalloendopeptidase activity"/>
    <property type="evidence" value="ECO:0007669"/>
    <property type="project" value="InterPro"/>
</dbReference>
<feature type="transmembrane region" description="Helical" evidence="7">
    <location>
        <begin position="81"/>
        <end position="105"/>
    </location>
</feature>
<evidence type="ECO:0000256" key="2">
    <source>
        <dbReference type="ARBA" id="ARBA00022723"/>
    </source>
</evidence>
<evidence type="ECO:0000256" key="3">
    <source>
        <dbReference type="ARBA" id="ARBA00022801"/>
    </source>
</evidence>
<gene>
    <name evidence="9" type="ORF">GCM10018793_46430</name>
</gene>
<dbReference type="InterPro" id="IPR052173">
    <property type="entry name" value="Beta-lactam_resp_regulator"/>
</dbReference>
<evidence type="ECO:0000256" key="4">
    <source>
        <dbReference type="ARBA" id="ARBA00022833"/>
    </source>
</evidence>
<keyword evidence="2" id="KW-0479">Metal-binding</keyword>
<dbReference type="EMBL" id="BNCD01000014">
    <property type="protein sequence ID" value="GHH83701.1"/>
    <property type="molecule type" value="Genomic_DNA"/>
</dbReference>
<evidence type="ECO:0000256" key="5">
    <source>
        <dbReference type="ARBA" id="ARBA00023049"/>
    </source>
</evidence>
<evidence type="ECO:0000313" key="10">
    <source>
        <dbReference type="Proteomes" id="UP000603708"/>
    </source>
</evidence>
<reference evidence="9" key="2">
    <citation type="submission" date="2020-09" db="EMBL/GenBank/DDBJ databases">
        <authorList>
            <person name="Sun Q."/>
            <person name="Ohkuma M."/>
        </authorList>
    </citation>
    <scope>NUCLEOTIDE SEQUENCE</scope>
    <source>
        <strain evidence="9">JCM 5069</strain>
    </source>
</reference>
<name>A0A919GGU0_9ACTN</name>
<dbReference type="RefSeq" id="WP_189935101.1">
    <property type="nucleotide sequence ID" value="NZ_BNCD01000014.1"/>
</dbReference>
<keyword evidence="7" id="KW-1133">Transmembrane helix</keyword>
<dbReference type="Gene3D" id="3.30.2010.10">
    <property type="entry name" value="Metalloproteases ('zincins'), catalytic domain"/>
    <property type="match status" value="1"/>
</dbReference>
<dbReference type="InterPro" id="IPR001915">
    <property type="entry name" value="Peptidase_M48"/>
</dbReference>
<keyword evidence="7" id="KW-0472">Membrane</keyword>
<keyword evidence="5 6" id="KW-0482">Metalloprotease</keyword>
<evidence type="ECO:0000256" key="1">
    <source>
        <dbReference type="ARBA" id="ARBA00022670"/>
    </source>
</evidence>
<comment type="cofactor">
    <cofactor evidence="6">
        <name>Zn(2+)</name>
        <dbReference type="ChEBI" id="CHEBI:29105"/>
    </cofactor>
    <text evidence="6">Binds 1 zinc ion per subunit.</text>
</comment>
<dbReference type="Proteomes" id="UP000603708">
    <property type="component" value="Unassembled WGS sequence"/>
</dbReference>
<comment type="similarity">
    <text evidence="6">Belongs to the peptidase M48 family.</text>
</comment>
<keyword evidence="4 6" id="KW-0862">Zinc</keyword>
<evidence type="ECO:0000259" key="8">
    <source>
        <dbReference type="Pfam" id="PF01435"/>
    </source>
</evidence>
<keyword evidence="10" id="KW-1185">Reference proteome</keyword>
<evidence type="ECO:0000313" key="9">
    <source>
        <dbReference type="EMBL" id="GHH83701.1"/>
    </source>
</evidence>
<dbReference type="GO" id="GO:0046872">
    <property type="term" value="F:metal ion binding"/>
    <property type="evidence" value="ECO:0007669"/>
    <property type="project" value="UniProtKB-KW"/>
</dbReference>
<accession>A0A919GGU0</accession>
<dbReference type="AlphaFoldDB" id="A0A919GGU0"/>
<dbReference type="PANTHER" id="PTHR34978">
    <property type="entry name" value="POSSIBLE SENSOR-TRANSDUCER PROTEIN BLAR"/>
    <property type="match status" value="1"/>
</dbReference>
<organism evidence="9 10">
    <name type="scientific">Streptomyces sulfonofaciens</name>
    <dbReference type="NCBI Taxonomy" id="68272"/>
    <lineage>
        <taxon>Bacteria</taxon>
        <taxon>Bacillati</taxon>
        <taxon>Actinomycetota</taxon>
        <taxon>Actinomycetes</taxon>
        <taxon>Kitasatosporales</taxon>
        <taxon>Streptomycetaceae</taxon>
        <taxon>Streptomyces</taxon>
    </lineage>
</organism>